<feature type="compositionally biased region" description="Low complexity" evidence="1">
    <location>
        <begin position="562"/>
        <end position="573"/>
    </location>
</feature>
<dbReference type="RefSeq" id="WP_187319044.1">
    <property type="nucleotide sequence ID" value="NZ_JACSCY010000004.1"/>
</dbReference>
<accession>A0ABR7MIH8</accession>
<dbReference type="Pfam" id="PF08885">
    <property type="entry name" value="GSCFA"/>
    <property type="match status" value="1"/>
</dbReference>
<protein>
    <submittedName>
        <fullName evidence="3">GSCFA domain-containing protein</fullName>
    </submittedName>
</protein>
<feature type="compositionally biased region" description="Low complexity" evidence="1">
    <location>
        <begin position="420"/>
        <end position="430"/>
    </location>
</feature>
<dbReference type="InterPro" id="IPR014982">
    <property type="entry name" value="GSCFA"/>
</dbReference>
<dbReference type="Proteomes" id="UP000622017">
    <property type="component" value="Unassembled WGS sequence"/>
</dbReference>
<feature type="compositionally biased region" description="Basic residues" evidence="1">
    <location>
        <begin position="495"/>
        <end position="505"/>
    </location>
</feature>
<feature type="compositionally biased region" description="Acidic residues" evidence="1">
    <location>
        <begin position="461"/>
        <end position="476"/>
    </location>
</feature>
<evidence type="ECO:0000313" key="3">
    <source>
        <dbReference type="EMBL" id="MBC6610758.1"/>
    </source>
</evidence>
<feature type="compositionally biased region" description="Basic residues" evidence="1">
    <location>
        <begin position="617"/>
        <end position="634"/>
    </location>
</feature>
<feature type="compositionally biased region" description="Pro residues" evidence="1">
    <location>
        <begin position="650"/>
        <end position="660"/>
    </location>
</feature>
<dbReference type="EMBL" id="JACSCY010000004">
    <property type="protein sequence ID" value="MBC6610758.1"/>
    <property type="molecule type" value="Genomic_DNA"/>
</dbReference>
<feature type="compositionally biased region" description="Polar residues" evidence="1">
    <location>
        <begin position="516"/>
        <end position="526"/>
    </location>
</feature>
<comment type="caution">
    <text evidence="3">The sequence shown here is derived from an EMBL/GenBank/DDBJ whole genome shotgun (WGS) entry which is preliminary data.</text>
</comment>
<feature type="region of interest" description="Disordered" evidence="1">
    <location>
        <begin position="396"/>
        <end position="438"/>
    </location>
</feature>
<evidence type="ECO:0000256" key="1">
    <source>
        <dbReference type="SAM" id="MobiDB-lite"/>
    </source>
</evidence>
<feature type="region of interest" description="Disordered" evidence="1">
    <location>
        <begin position="452"/>
        <end position="721"/>
    </location>
</feature>
<gene>
    <name evidence="3" type="ORF">H8B15_07475</name>
</gene>
<reference evidence="3 4" key="1">
    <citation type="submission" date="2020-08" db="EMBL/GenBank/DDBJ databases">
        <title>Hymenobacter sp.</title>
        <authorList>
            <person name="Kim M.K."/>
        </authorList>
    </citation>
    <scope>NUCLEOTIDE SEQUENCE [LARGE SCALE GENOMIC DNA]</scope>
    <source>
        <strain evidence="3 4">BT507</strain>
    </source>
</reference>
<sequence length="721" mass="78657">MFRTEIPLIPYPQQLPHTARVLTVGSCFAETIGARLTENKVAAVVNPFGTVFNPLTACQLLRAAAGEDMDWQQHLVEARGRWQSYDLHATLGADSPVMLLQQIQELVQQTGDFLRTADVVMLTLGTAFVYRLRATGELVSNCHKVPANQFEKELLTPDEIINAVAETHAYLRRHNPKLRFILTVSPVRHLKDTLPLNAVSKSTLRLACHYLSELLPDVSYFPAYELLLDDLRDYRFYADDMLHPSMVAQDYIWERFTRTYFDAAFGRFKKEWHSIQQALYHRPLYAGAPEHRQFLESTLERLRRLGQQVDVATEIDALEQQLAALPFPPVPEPESEPDDDEERIDIGEYAEPAPVAATPAASAPAEEDVVYSEEALADLPATPVVEEAEQVVDEAVTQLPKKKRRSRGGAKRTARKRAALEALAAQEAASEPNEETEMAIEADLLPSIEVADEQPAIGEQVVEETVDEPADVEDTDTAPKPRKGRTAGQILADKKKARRSGKNRGRQLAPLYATPENVSTEQSIEPPQTAPELFQSETTVPVVAETLPTSSPTLPPAEEEAPVAIVSAAPATVEPELTVTAPEPSAQPVELSEAPLVADAETAPALPAETEATPTRKAPKPKAPAKPRASRSKKTTVAPAPVDTTAPEPADAPTPTAPKPRAPRKKAVKASSPPASETAPQSTVEPTNASAPVAETSPSAPKRRARPPRKKPSKPDDTPTT</sequence>
<keyword evidence="4" id="KW-1185">Reference proteome</keyword>
<name>A0ABR7MIH8_9BACT</name>
<dbReference type="SUPFAM" id="SSF52266">
    <property type="entry name" value="SGNH hydrolase"/>
    <property type="match status" value="1"/>
</dbReference>
<feature type="domain" description="GSCFA" evidence="2">
    <location>
        <begin position="20"/>
        <end position="256"/>
    </location>
</feature>
<feature type="compositionally biased region" description="Low complexity" evidence="1">
    <location>
        <begin position="635"/>
        <end position="649"/>
    </location>
</feature>
<feature type="compositionally biased region" description="Basic residues" evidence="1">
    <location>
        <begin position="400"/>
        <end position="417"/>
    </location>
</feature>
<organism evidence="3 4">
    <name type="scientific">Hymenobacter citatus</name>
    <dbReference type="NCBI Taxonomy" id="2763506"/>
    <lineage>
        <taxon>Bacteria</taxon>
        <taxon>Pseudomonadati</taxon>
        <taxon>Bacteroidota</taxon>
        <taxon>Cytophagia</taxon>
        <taxon>Cytophagales</taxon>
        <taxon>Hymenobacteraceae</taxon>
        <taxon>Hymenobacter</taxon>
    </lineage>
</organism>
<feature type="compositionally biased region" description="Polar residues" evidence="1">
    <location>
        <begin position="678"/>
        <end position="690"/>
    </location>
</feature>
<proteinExistence type="predicted"/>
<feature type="compositionally biased region" description="Low complexity" evidence="1">
    <location>
        <begin position="598"/>
        <end position="616"/>
    </location>
</feature>
<evidence type="ECO:0000313" key="4">
    <source>
        <dbReference type="Proteomes" id="UP000622017"/>
    </source>
</evidence>
<evidence type="ECO:0000259" key="2">
    <source>
        <dbReference type="Pfam" id="PF08885"/>
    </source>
</evidence>
<feature type="compositionally biased region" description="Basic residues" evidence="1">
    <location>
        <begin position="701"/>
        <end position="712"/>
    </location>
</feature>